<evidence type="ECO:0000313" key="2">
    <source>
        <dbReference type="Proteomes" id="UP000560066"/>
    </source>
</evidence>
<dbReference type="InterPro" id="IPR052898">
    <property type="entry name" value="ACAD10-like"/>
</dbReference>
<keyword evidence="1" id="KW-0378">Hydrolase</keyword>
<feature type="non-terminal residue" evidence="1">
    <location>
        <position position="1"/>
    </location>
</feature>
<dbReference type="InterPro" id="IPR023214">
    <property type="entry name" value="HAD_sf"/>
</dbReference>
<dbReference type="Proteomes" id="UP000560066">
    <property type="component" value="Unassembled WGS sequence"/>
</dbReference>
<dbReference type="SUPFAM" id="SSF56784">
    <property type="entry name" value="HAD-like"/>
    <property type="match status" value="1"/>
</dbReference>
<proteinExistence type="predicted"/>
<dbReference type="AlphaFoldDB" id="A0A7L2RVP8"/>
<evidence type="ECO:0000313" key="1">
    <source>
        <dbReference type="EMBL" id="NXS12576.1"/>
    </source>
</evidence>
<comment type="caution">
    <text evidence="1">The sequence shown here is derived from an EMBL/GenBank/DDBJ whole genome shotgun (WGS) entry which is preliminary data.</text>
</comment>
<accession>A0A7L2RVP8</accession>
<feature type="non-terminal residue" evidence="1">
    <location>
        <position position="65"/>
    </location>
</feature>
<organism evidence="1 2">
    <name type="scientific">Neodrepanis coruscans</name>
    <name type="common">wattled asity</name>
    <dbReference type="NCBI Taxonomy" id="254563"/>
    <lineage>
        <taxon>Eukaryota</taxon>
        <taxon>Metazoa</taxon>
        <taxon>Chordata</taxon>
        <taxon>Craniata</taxon>
        <taxon>Vertebrata</taxon>
        <taxon>Euteleostomi</taxon>
        <taxon>Archelosauria</taxon>
        <taxon>Archosauria</taxon>
        <taxon>Dinosauria</taxon>
        <taxon>Saurischia</taxon>
        <taxon>Theropoda</taxon>
        <taxon>Coelurosauria</taxon>
        <taxon>Aves</taxon>
        <taxon>Neognathae</taxon>
        <taxon>Neoaves</taxon>
        <taxon>Telluraves</taxon>
        <taxon>Australaves</taxon>
        <taxon>Passeriformes</taxon>
        <taxon>Philepittidae</taxon>
        <taxon>Neodrepanis</taxon>
    </lineage>
</organism>
<dbReference type="InterPro" id="IPR036412">
    <property type="entry name" value="HAD-like_sf"/>
</dbReference>
<dbReference type="OrthoDB" id="408373at2759"/>
<dbReference type="PANTHER" id="PTHR47829:SF1">
    <property type="entry name" value="HAD FAMILY PHOSPHATASE"/>
    <property type="match status" value="1"/>
</dbReference>
<name>A0A7L2RVP8_9PASS</name>
<dbReference type="Gene3D" id="3.40.50.1000">
    <property type="entry name" value="HAD superfamily/HAD-like"/>
    <property type="match status" value="1"/>
</dbReference>
<dbReference type="PANTHER" id="PTHR47829">
    <property type="entry name" value="HYDROLASE, PUTATIVE (AFU_ORTHOLOGUE AFUA_1G12880)-RELATED"/>
    <property type="match status" value="1"/>
</dbReference>
<keyword evidence="2" id="KW-1185">Reference proteome</keyword>
<sequence length="65" mass="7591">GFQTCILTNNWLDDGPGRLRTAQLLDQLRRHFHVLLESCRIGRRKPEPQIYSHALQVLQARPEQV</sequence>
<gene>
    <name evidence="1" type="primary">Ephx2</name>
    <name evidence="1" type="ORF">NEOCOR_R05004</name>
</gene>
<dbReference type="EMBL" id="VYZS01224266">
    <property type="protein sequence ID" value="NXS12576.1"/>
    <property type="molecule type" value="Genomic_DNA"/>
</dbReference>
<reference evidence="1 2" key="1">
    <citation type="submission" date="2019-09" db="EMBL/GenBank/DDBJ databases">
        <title>Bird 10,000 Genomes (B10K) Project - Family phase.</title>
        <authorList>
            <person name="Zhang G."/>
        </authorList>
    </citation>
    <scope>NUCLEOTIDE SEQUENCE [LARGE SCALE GENOMIC DNA]</scope>
    <source>
        <strain evidence="1">B10K-DU-002-79</strain>
    </source>
</reference>
<protein>
    <submittedName>
        <fullName evidence="1">HYES hydrolase</fullName>
    </submittedName>
</protein>
<dbReference type="GO" id="GO:0016787">
    <property type="term" value="F:hydrolase activity"/>
    <property type="evidence" value="ECO:0007669"/>
    <property type="project" value="UniProtKB-KW"/>
</dbReference>